<keyword evidence="4" id="KW-1185">Reference proteome</keyword>
<dbReference type="InterPro" id="IPR003646">
    <property type="entry name" value="SH3-like_bac-type"/>
</dbReference>
<accession>A0ABS4DA92</accession>
<proteinExistence type="predicted"/>
<evidence type="ECO:0000256" key="1">
    <source>
        <dbReference type="SAM" id="MobiDB-lite"/>
    </source>
</evidence>
<feature type="region of interest" description="Disordered" evidence="1">
    <location>
        <begin position="1"/>
        <end position="39"/>
    </location>
</feature>
<dbReference type="RefSeq" id="WP_135478361.1">
    <property type="nucleotide sequence ID" value="NZ_SIJK02000018.1"/>
</dbReference>
<dbReference type="Gene3D" id="2.30.30.40">
    <property type="entry name" value="SH3 Domains"/>
    <property type="match status" value="1"/>
</dbReference>
<name>A0ABS4DA92_9CHLR</name>
<dbReference type="Pfam" id="PF08239">
    <property type="entry name" value="SH3_3"/>
    <property type="match status" value="1"/>
</dbReference>
<dbReference type="EMBL" id="SIJK02000018">
    <property type="protein sequence ID" value="MBP1466366.1"/>
    <property type="molecule type" value="Genomic_DNA"/>
</dbReference>
<feature type="domain" description="SH3b" evidence="2">
    <location>
        <begin position="145"/>
        <end position="200"/>
    </location>
</feature>
<evidence type="ECO:0000259" key="2">
    <source>
        <dbReference type="Pfam" id="PF08239"/>
    </source>
</evidence>
<gene>
    <name evidence="3" type="ORF">EYB53_011685</name>
</gene>
<protein>
    <submittedName>
        <fullName evidence="3">SH3 domain-containing protein</fullName>
    </submittedName>
</protein>
<evidence type="ECO:0000313" key="3">
    <source>
        <dbReference type="EMBL" id="MBP1466366.1"/>
    </source>
</evidence>
<sequence length="205" mass="21954">MINFGNNKKKQEEEEKARAELEAQKEQMSKAMREMSDQVEAKAKEVAELEKKLEAARKDAEKVDVANKAVADAQAKMRQMQADLNKAQQEANKAKAAATAAATSTASAASQAVAEGSRVVLGGAPKPAVLAVGVTAWVQKAGGKNLRLRDKPGLNSNAFDGLVPGTQMTLLEGPTQLDGYPWWRIRAADGREGWVAGSELVLQPE</sequence>
<comment type="caution">
    <text evidence="3">The sequence shown here is derived from an EMBL/GenBank/DDBJ whole genome shotgun (WGS) entry which is preliminary data.</text>
</comment>
<reference evidence="3 4" key="1">
    <citation type="submission" date="2021-03" db="EMBL/GenBank/DDBJ databases">
        <authorList>
            <person name="Grouzdev D.S."/>
        </authorList>
    </citation>
    <scope>NUCLEOTIDE SEQUENCE [LARGE SCALE GENOMIC DNA]</scope>
    <source>
        <strain evidence="3 4">M50-1</strain>
    </source>
</reference>
<feature type="compositionally biased region" description="Basic and acidic residues" evidence="1">
    <location>
        <begin position="9"/>
        <end position="39"/>
    </location>
</feature>
<evidence type="ECO:0000313" key="4">
    <source>
        <dbReference type="Proteomes" id="UP001193081"/>
    </source>
</evidence>
<dbReference type="Proteomes" id="UP001193081">
    <property type="component" value="Unassembled WGS sequence"/>
</dbReference>
<organism evidence="3 4">
    <name type="scientific">Candidatus Chloroploca mongolica</name>
    <dbReference type="NCBI Taxonomy" id="2528176"/>
    <lineage>
        <taxon>Bacteria</taxon>
        <taxon>Bacillati</taxon>
        <taxon>Chloroflexota</taxon>
        <taxon>Chloroflexia</taxon>
        <taxon>Chloroflexales</taxon>
        <taxon>Chloroflexineae</taxon>
        <taxon>Oscillochloridaceae</taxon>
        <taxon>Candidatus Chloroploca</taxon>
    </lineage>
</organism>